<comment type="subunit">
    <text evidence="12">Heterodimer of a large membrane-associated beta subunit and a small pyruvoyl-containing alpha subunit.</text>
</comment>
<evidence type="ECO:0000256" key="4">
    <source>
        <dbReference type="ARBA" id="ARBA00022793"/>
    </source>
</evidence>
<dbReference type="InterPro" id="IPR003817">
    <property type="entry name" value="PS_Dcarbxylase"/>
</dbReference>
<reference evidence="13 14" key="1">
    <citation type="submission" date="2018-05" db="EMBL/GenBank/DDBJ databases">
        <title>Genomic Encyclopedia of Type Strains, Phase IV (KMG-IV): sequencing the most valuable type-strain genomes for metagenomic binning, comparative biology and taxonomic classification.</title>
        <authorList>
            <person name="Goeker M."/>
        </authorList>
    </citation>
    <scope>NUCLEOTIDE SEQUENCE [LARGE SCALE GENOMIC DNA]</scope>
    <source>
        <strain evidence="13 14">DSM 25350</strain>
    </source>
</reference>
<feature type="active site" description="Charge relay system; for autoendoproteolytic cleavage activity" evidence="12">
    <location>
        <position position="149"/>
    </location>
</feature>
<comment type="pathway">
    <text evidence="1">Lipid metabolism.</text>
</comment>
<comment type="subcellular location">
    <subcellularLocation>
        <location evidence="12">Cell membrane</location>
        <topology evidence="12">Peripheral membrane protein</topology>
    </subcellularLocation>
</comment>
<dbReference type="InterPro" id="IPR033177">
    <property type="entry name" value="PSD-B"/>
</dbReference>
<organism evidence="13 14">
    <name type="scientific">Pleionea mediterranea</name>
    <dbReference type="NCBI Taxonomy" id="523701"/>
    <lineage>
        <taxon>Bacteria</taxon>
        <taxon>Pseudomonadati</taxon>
        <taxon>Pseudomonadota</taxon>
        <taxon>Gammaproteobacteria</taxon>
        <taxon>Oceanospirillales</taxon>
        <taxon>Pleioneaceae</taxon>
        <taxon>Pleionea</taxon>
    </lineage>
</organism>
<feature type="active site" description="Charge relay system; for autoendoproteolytic cleavage activity" evidence="12">
    <location>
        <position position="92"/>
    </location>
</feature>
<evidence type="ECO:0000256" key="1">
    <source>
        <dbReference type="ARBA" id="ARBA00005189"/>
    </source>
</evidence>
<sequence>MSFLDHLKTIPQYLIPQHGLSILAGKLADKSIPKLTPAVIKTFASHYKVDMSTAVEPDLNQYDTFNDFFTRAIRPETRPICSDTDTLACPVDGVISQFGSITDGRIIQAKGHDYTVKELLGDHDDLAKPFEGGSFCTIYLSPSHYHRYHMPLDGKLTQMLHVPGKLFSVNPLTARTVPRLFARNERVVAMFDTAIGPVAYVAVGATIVGSMEMTWSGVVTPPSRQEVASTSYPEGEVSLSKGDEVGRFRLGSTVILVLPKGNYEWDNSIKPEAETLMGQALVKSK</sequence>
<evidence type="ECO:0000256" key="11">
    <source>
        <dbReference type="ARBA" id="ARBA00023317"/>
    </source>
</evidence>
<accession>A0A316FU59</accession>
<comment type="cofactor">
    <cofactor evidence="12">
        <name>pyruvate</name>
        <dbReference type="ChEBI" id="CHEBI:15361"/>
    </cofactor>
    <text evidence="12">Binds 1 pyruvoyl group covalently per subunit.</text>
</comment>
<dbReference type="PANTHER" id="PTHR10067">
    <property type="entry name" value="PHOSPHATIDYLSERINE DECARBOXYLASE"/>
    <property type="match status" value="1"/>
</dbReference>
<dbReference type="OrthoDB" id="9802030at2"/>
<dbReference type="HAMAP" id="MF_00662">
    <property type="entry name" value="PS_decarb_PSD_B_type1"/>
    <property type="match status" value="1"/>
</dbReference>
<keyword evidence="11 12" id="KW-0670">Pyruvate</keyword>
<comment type="catalytic activity">
    <reaction evidence="12">
        <text>a 1,2-diacyl-sn-glycero-3-phospho-L-serine + H(+) = a 1,2-diacyl-sn-glycero-3-phosphoethanolamine + CO2</text>
        <dbReference type="Rhea" id="RHEA:20828"/>
        <dbReference type="ChEBI" id="CHEBI:15378"/>
        <dbReference type="ChEBI" id="CHEBI:16526"/>
        <dbReference type="ChEBI" id="CHEBI:57262"/>
        <dbReference type="ChEBI" id="CHEBI:64612"/>
        <dbReference type="EC" id="4.1.1.65"/>
    </reaction>
</comment>
<evidence type="ECO:0000256" key="7">
    <source>
        <dbReference type="ARBA" id="ARBA00023145"/>
    </source>
</evidence>
<feature type="modified residue" description="Pyruvic acid (Ser); by autocatalysis" evidence="12">
    <location>
        <position position="252"/>
    </location>
</feature>
<comment type="pathway">
    <text evidence="12">Phospholipid metabolism; phosphatidylethanolamine biosynthesis; phosphatidylethanolamine from CDP-diacylglycerol: step 2/2.</text>
</comment>
<dbReference type="EC" id="4.1.1.65" evidence="12"/>
<dbReference type="UniPathway" id="UPA00558">
    <property type="reaction ID" value="UER00616"/>
</dbReference>
<dbReference type="Pfam" id="PF02666">
    <property type="entry name" value="PS_Dcarbxylase"/>
    <property type="match status" value="1"/>
</dbReference>
<comment type="function">
    <text evidence="12">Catalyzes the formation of phosphatidylethanolamine (PtdEtn) from phosphatidylserine (PtdSer).</text>
</comment>
<comment type="PTM">
    <text evidence="12">Is synthesized initially as an inactive proenzyme. Formation of the active enzyme involves a self-maturation process in which the active site pyruvoyl group is generated from an internal serine residue via an autocatalytic post-translational modification. Two non-identical subunits are generated from the proenzyme in this reaction, and the pyruvate is formed at the N-terminus of the alpha chain, which is derived from the carboxyl end of the proenzyme. The autoendoproteolytic cleavage occurs by a canonical serine protease mechanism, in which the side chain hydroxyl group of the serine supplies its oxygen atom to form the C-terminus of the beta chain, while the remainder of the serine residue undergoes an oxidative deamination to produce ammonia and the pyruvoyl prosthetic group on the alpha chain. During this reaction, the Ser that is part of the protease active site of the proenzyme becomes the pyruvoyl prosthetic group, which constitutes an essential element of the active site of the mature decarboxylase.</text>
</comment>
<evidence type="ECO:0000256" key="12">
    <source>
        <dbReference type="HAMAP-Rule" id="MF_00662"/>
    </source>
</evidence>
<proteinExistence type="inferred from homology"/>
<keyword evidence="4 12" id="KW-0210">Decarboxylase</keyword>
<evidence type="ECO:0000313" key="13">
    <source>
        <dbReference type="EMBL" id="PWK51903.1"/>
    </source>
</evidence>
<keyword evidence="8 12" id="KW-0594">Phospholipid biosynthesis</keyword>
<dbReference type="GO" id="GO:0004609">
    <property type="term" value="F:phosphatidylserine decarboxylase activity"/>
    <property type="evidence" value="ECO:0007669"/>
    <property type="project" value="UniProtKB-UniRule"/>
</dbReference>
<dbReference type="AlphaFoldDB" id="A0A316FU59"/>
<evidence type="ECO:0000256" key="5">
    <source>
        <dbReference type="ARBA" id="ARBA00023098"/>
    </source>
</evidence>
<comment type="caution">
    <text evidence="13">The sequence shown here is derived from an EMBL/GenBank/DDBJ whole genome shotgun (WGS) entry which is preliminary data.</text>
</comment>
<feature type="chain" id="PRO_5023228823" description="Phosphatidylserine decarboxylase alpha chain" evidence="12">
    <location>
        <begin position="252"/>
        <end position="285"/>
    </location>
</feature>
<feature type="active site" description="Schiff-base intermediate with substrate; via pyruvic acid; for decarboxylase activity" evidence="12">
    <location>
        <position position="252"/>
    </location>
</feature>
<name>A0A316FU59_9GAMM</name>
<keyword evidence="3 12" id="KW-0444">Lipid biosynthesis</keyword>
<comment type="similarity">
    <text evidence="12">Belongs to the phosphatidylserine decarboxylase family. PSD-B subfamily. Prokaryotic type I sub-subfamily.</text>
</comment>
<keyword evidence="6 12" id="KW-0472">Membrane</keyword>
<keyword evidence="10 12" id="KW-1208">Phospholipid metabolism</keyword>
<keyword evidence="14" id="KW-1185">Reference proteome</keyword>
<keyword evidence="2 12" id="KW-1003">Cell membrane</keyword>
<dbReference type="NCBIfam" id="TIGR00163">
    <property type="entry name" value="PS_decarb"/>
    <property type="match status" value="1"/>
</dbReference>
<dbReference type="PANTHER" id="PTHR10067:SF6">
    <property type="entry name" value="PHOSPHATIDYLSERINE DECARBOXYLASE PROENZYME, MITOCHONDRIAL"/>
    <property type="match status" value="1"/>
</dbReference>
<dbReference type="GO" id="GO:0006646">
    <property type="term" value="P:phosphatidylethanolamine biosynthetic process"/>
    <property type="evidence" value="ECO:0007669"/>
    <property type="project" value="UniProtKB-UniRule"/>
</dbReference>
<dbReference type="Proteomes" id="UP000245790">
    <property type="component" value="Unassembled WGS sequence"/>
</dbReference>
<keyword evidence="5 12" id="KW-0443">Lipid metabolism</keyword>
<feature type="site" description="Cleavage (non-hydrolytic); by autocatalysis" evidence="12">
    <location>
        <begin position="251"/>
        <end position="252"/>
    </location>
</feature>
<keyword evidence="9 12" id="KW-0456">Lyase</keyword>
<evidence type="ECO:0000256" key="6">
    <source>
        <dbReference type="ARBA" id="ARBA00023136"/>
    </source>
</evidence>
<evidence type="ECO:0000256" key="10">
    <source>
        <dbReference type="ARBA" id="ARBA00023264"/>
    </source>
</evidence>
<dbReference type="RefSeq" id="WP_109763282.1">
    <property type="nucleotide sequence ID" value="NZ_QGGU01000005.1"/>
</dbReference>
<protein>
    <recommendedName>
        <fullName evidence="12">Phosphatidylserine decarboxylase proenzyme</fullName>
        <ecNumber evidence="12">4.1.1.65</ecNumber>
    </recommendedName>
    <component>
        <recommendedName>
            <fullName evidence="12">Phosphatidylserine decarboxylase alpha chain</fullName>
        </recommendedName>
    </component>
    <component>
        <recommendedName>
            <fullName evidence="12">Phosphatidylserine decarboxylase beta chain</fullName>
        </recommendedName>
    </component>
</protein>
<evidence type="ECO:0000313" key="14">
    <source>
        <dbReference type="Proteomes" id="UP000245790"/>
    </source>
</evidence>
<feature type="active site" description="Charge relay system; for autoendoproteolytic cleavage activity" evidence="12">
    <location>
        <position position="252"/>
    </location>
</feature>
<evidence type="ECO:0000256" key="8">
    <source>
        <dbReference type="ARBA" id="ARBA00023209"/>
    </source>
</evidence>
<gene>
    <name evidence="12" type="primary">psd</name>
    <name evidence="13" type="ORF">C8D97_105219</name>
</gene>
<evidence type="ECO:0000256" key="2">
    <source>
        <dbReference type="ARBA" id="ARBA00022475"/>
    </source>
</evidence>
<feature type="chain" id="PRO_5023228824" description="Phosphatidylserine decarboxylase beta chain" evidence="12">
    <location>
        <begin position="1"/>
        <end position="251"/>
    </location>
</feature>
<evidence type="ECO:0000256" key="3">
    <source>
        <dbReference type="ARBA" id="ARBA00022516"/>
    </source>
</evidence>
<dbReference type="EMBL" id="QGGU01000005">
    <property type="protein sequence ID" value="PWK51903.1"/>
    <property type="molecule type" value="Genomic_DNA"/>
</dbReference>
<evidence type="ECO:0000256" key="9">
    <source>
        <dbReference type="ARBA" id="ARBA00023239"/>
    </source>
</evidence>
<dbReference type="InterPro" id="IPR033178">
    <property type="entry name" value="PSD_type1_pro"/>
</dbReference>
<keyword evidence="7 12" id="KW-0865">Zymogen</keyword>
<dbReference type="GO" id="GO:0005886">
    <property type="term" value="C:plasma membrane"/>
    <property type="evidence" value="ECO:0007669"/>
    <property type="project" value="UniProtKB-SubCell"/>
</dbReference>